<keyword evidence="2" id="KW-0812">Transmembrane</keyword>
<feature type="transmembrane region" description="Helical" evidence="2">
    <location>
        <begin position="25"/>
        <end position="42"/>
    </location>
</feature>
<keyword evidence="4" id="KW-1185">Reference proteome</keyword>
<evidence type="ECO:0000256" key="2">
    <source>
        <dbReference type="SAM" id="Phobius"/>
    </source>
</evidence>
<keyword evidence="2" id="KW-1133">Transmembrane helix</keyword>
<evidence type="ECO:0000313" key="3">
    <source>
        <dbReference type="EMBL" id="GBG66100.1"/>
    </source>
</evidence>
<accession>A0A388K7S2</accession>
<dbReference type="EMBL" id="BFEA01000069">
    <property type="protein sequence ID" value="GBG66100.1"/>
    <property type="molecule type" value="Genomic_DNA"/>
</dbReference>
<protein>
    <submittedName>
        <fullName evidence="3">Uncharacterized protein</fullName>
    </submittedName>
</protein>
<feature type="region of interest" description="Disordered" evidence="1">
    <location>
        <begin position="1055"/>
        <end position="1124"/>
    </location>
</feature>
<evidence type="ECO:0000313" key="4">
    <source>
        <dbReference type="Proteomes" id="UP000265515"/>
    </source>
</evidence>
<name>A0A388K7S2_CHABU</name>
<keyword evidence="2" id="KW-0472">Membrane</keyword>
<dbReference type="AlphaFoldDB" id="A0A388K7S2"/>
<dbReference type="Gramene" id="GBG66100">
    <property type="protein sequence ID" value="GBG66100"/>
    <property type="gene ID" value="CBR_g55443"/>
</dbReference>
<gene>
    <name evidence="3" type="ORF">CBR_g55443</name>
</gene>
<sequence length="1124" mass="126174">MVYSVSPRLKLQVKLYVVLELVENAMGYLVVLVLSVAVGAFGQFMSRKTLWPCVALTVLEAVSKLLRGFIHKVYFRGMSCRQVAIGQGKSYRFKLGTYQVLGGKFISTFAYVALIAVIRLLSMILQVVLTWYLYKHVPVIKTHPEYHTDWGVQRLEEFLYATCLCLIVHSGMVFLLIYFSLLSCLLMQCIRLFAWCCGCARSAASASIQSRNIGGPFLERLDRFQREMETGITWYVHRHRHFEFGANEAQAHEDKCGLPGYWFYSVKELLGVVGSHLPYLKDEHRRWDERRKEIKTGRKLTMALESLFELSRACKACDTCNLFVSNEMACYMQDLPQTSRCRHDMDAGRDFAQAEGYLAMLQVLQCCPRDSVDAELAALILSGFAAGLSVLPWQPDRDHSDTDFIVHMLGDDDFRYCTKHSLYVLLDLLEPYASGNADPRSDEKLRVQEAAASAICAFARAASDIHALVNCPVGRHLRSQHSGDDDPAMKGYVSMLSYGFTTICPVGWPLDMPWPSGLVDVDEVWVTTVKEFLSDQRTLSTLLNCVQREASSSIAADCIRTLSWLWTRRVMYWHRHDLRMKPARAAPAAAECQHDLPPALFRMHGESRGVNLQVLRRLITLCLDKPESFSAFSQLHLAKIFISQELREADTDVAKLLLECLKYWRRALGTRELDWFAIETVEAMRDLLHVASDDSKREVKLTICKSPGGVDCVRIMLNGHVSRIRAVRFYTCMGDFDRSLVYFLSENRMNCWSMEANDHAMPCSGAAAGLLADLLKVGDMPLPPMDPLLGAQPRGIDLDLPGHDDITMVLARQPKPRPRLDRIPTRPCRNARGQDAARVPVQSVLPSDPGPNPYFFISLFKSLVYNLLVAVQQNRQRSSAPGQDRGFLVRMKNHWRTFGARMVLIFCESLGNPAWVPAISLFEDLEAACTIDERMEVLAQGLNSLLATRNAIRVIKLVVDAYPENALDARLVTALIPSMVNLLTTSPARLHKRLHLVALENRCNHEIRNGIVAVLQDVVGRISELGGRDPDPDELKNNPALPTIAKLQDAERTWRDWCGNNGENPIRPQPPNLPAGGAAHNPQAVIELVPVDQLGRDARTDAEPQAGAQPVGESRVHPTPPSEP</sequence>
<feature type="transmembrane region" description="Helical" evidence="2">
    <location>
        <begin position="109"/>
        <end position="134"/>
    </location>
</feature>
<organism evidence="3 4">
    <name type="scientific">Chara braunii</name>
    <name type="common">Braun's stonewort</name>
    <dbReference type="NCBI Taxonomy" id="69332"/>
    <lineage>
        <taxon>Eukaryota</taxon>
        <taxon>Viridiplantae</taxon>
        <taxon>Streptophyta</taxon>
        <taxon>Charophyceae</taxon>
        <taxon>Charales</taxon>
        <taxon>Characeae</taxon>
        <taxon>Chara</taxon>
    </lineage>
</organism>
<proteinExistence type="predicted"/>
<evidence type="ECO:0000256" key="1">
    <source>
        <dbReference type="SAM" id="MobiDB-lite"/>
    </source>
</evidence>
<dbReference type="Proteomes" id="UP000265515">
    <property type="component" value="Unassembled WGS sequence"/>
</dbReference>
<feature type="transmembrane region" description="Helical" evidence="2">
    <location>
        <begin position="158"/>
        <end position="181"/>
    </location>
</feature>
<comment type="caution">
    <text evidence="3">The sequence shown here is derived from an EMBL/GenBank/DDBJ whole genome shotgun (WGS) entry which is preliminary data.</text>
</comment>
<reference evidence="3 4" key="1">
    <citation type="journal article" date="2018" name="Cell">
        <title>The Chara Genome: Secondary Complexity and Implications for Plant Terrestrialization.</title>
        <authorList>
            <person name="Nishiyama T."/>
            <person name="Sakayama H."/>
            <person name="Vries J.D."/>
            <person name="Buschmann H."/>
            <person name="Saint-Marcoux D."/>
            <person name="Ullrich K.K."/>
            <person name="Haas F.B."/>
            <person name="Vanderstraeten L."/>
            <person name="Becker D."/>
            <person name="Lang D."/>
            <person name="Vosolsobe S."/>
            <person name="Rombauts S."/>
            <person name="Wilhelmsson P.K.I."/>
            <person name="Janitza P."/>
            <person name="Kern R."/>
            <person name="Heyl A."/>
            <person name="Rumpler F."/>
            <person name="Villalobos L.I.A.C."/>
            <person name="Clay J.M."/>
            <person name="Skokan R."/>
            <person name="Toyoda A."/>
            <person name="Suzuki Y."/>
            <person name="Kagoshima H."/>
            <person name="Schijlen E."/>
            <person name="Tajeshwar N."/>
            <person name="Catarino B."/>
            <person name="Hetherington A.J."/>
            <person name="Saltykova A."/>
            <person name="Bonnot C."/>
            <person name="Breuninger H."/>
            <person name="Symeonidi A."/>
            <person name="Radhakrishnan G.V."/>
            <person name="Van Nieuwerburgh F."/>
            <person name="Deforce D."/>
            <person name="Chang C."/>
            <person name="Karol K.G."/>
            <person name="Hedrich R."/>
            <person name="Ulvskov P."/>
            <person name="Glockner G."/>
            <person name="Delwiche C.F."/>
            <person name="Petrasek J."/>
            <person name="Van de Peer Y."/>
            <person name="Friml J."/>
            <person name="Beilby M."/>
            <person name="Dolan L."/>
            <person name="Kohara Y."/>
            <person name="Sugano S."/>
            <person name="Fujiyama A."/>
            <person name="Delaux P.-M."/>
            <person name="Quint M."/>
            <person name="TheiBen G."/>
            <person name="Hagemann M."/>
            <person name="Harholt J."/>
            <person name="Dunand C."/>
            <person name="Zachgo S."/>
            <person name="Langdale J."/>
            <person name="Maumus F."/>
            <person name="Straeten D.V.D."/>
            <person name="Gould S.B."/>
            <person name="Rensing S.A."/>
        </authorList>
    </citation>
    <scope>NUCLEOTIDE SEQUENCE [LARGE SCALE GENOMIC DNA]</scope>
    <source>
        <strain evidence="3 4">S276</strain>
    </source>
</reference>